<reference evidence="2" key="1">
    <citation type="submission" date="2022-09" db="EMBL/GenBank/DDBJ databases">
        <title>Fusarium specimens isolated from Avocado Roots.</title>
        <authorList>
            <person name="Stajich J."/>
            <person name="Roper C."/>
            <person name="Heimlech-Rivalta G."/>
        </authorList>
    </citation>
    <scope>NUCLEOTIDE SEQUENCE</scope>
    <source>
        <strain evidence="2">CF00136</strain>
    </source>
</reference>
<keyword evidence="3" id="KW-1185">Reference proteome</keyword>
<dbReference type="EMBL" id="JAOQAZ010000025">
    <property type="protein sequence ID" value="KAJ4252846.1"/>
    <property type="molecule type" value="Genomic_DNA"/>
</dbReference>
<dbReference type="Proteomes" id="UP001152049">
    <property type="component" value="Unassembled WGS sequence"/>
</dbReference>
<dbReference type="InterPro" id="IPR022099">
    <property type="entry name" value="DUF3638"/>
</dbReference>
<dbReference type="AlphaFoldDB" id="A0A9W8VAF7"/>
<proteinExistence type="predicted"/>
<evidence type="ECO:0000259" key="1">
    <source>
        <dbReference type="Pfam" id="PF12340"/>
    </source>
</evidence>
<comment type="caution">
    <text evidence="2">The sequence shown here is derived from an EMBL/GenBank/DDBJ whole genome shotgun (WGS) entry which is preliminary data.</text>
</comment>
<organism evidence="2 3">
    <name type="scientific">Fusarium torreyae</name>
    <dbReference type="NCBI Taxonomy" id="1237075"/>
    <lineage>
        <taxon>Eukaryota</taxon>
        <taxon>Fungi</taxon>
        <taxon>Dikarya</taxon>
        <taxon>Ascomycota</taxon>
        <taxon>Pezizomycotina</taxon>
        <taxon>Sordariomycetes</taxon>
        <taxon>Hypocreomycetidae</taxon>
        <taxon>Hypocreales</taxon>
        <taxon>Nectriaceae</taxon>
        <taxon>Fusarium</taxon>
    </lineage>
</organism>
<name>A0A9W8VAF7_9HYPO</name>
<evidence type="ECO:0000313" key="2">
    <source>
        <dbReference type="EMBL" id="KAJ4252846.1"/>
    </source>
</evidence>
<dbReference type="OrthoDB" id="4776863at2759"/>
<sequence length="162" mass="18345">MIDPPSNENAVMQLNMGEGKSTVIVPIVAIALGDASKLVRVIVIKPPSRWVIIQEVLGLISKFAGKSKSEFPKSLEFDDRHSERYPRIRLLRPDAEEAILSRVASSICDTGMPGFPIARQPRRTRDLIHHYVTYWELKIEDIQAVEESLFWDETTIGHILLL</sequence>
<evidence type="ECO:0000313" key="3">
    <source>
        <dbReference type="Proteomes" id="UP001152049"/>
    </source>
</evidence>
<feature type="domain" description="DUF3638" evidence="1">
    <location>
        <begin position="1"/>
        <end position="46"/>
    </location>
</feature>
<protein>
    <recommendedName>
        <fullName evidence="1">DUF3638 domain-containing protein</fullName>
    </recommendedName>
</protein>
<accession>A0A9W8VAF7</accession>
<gene>
    <name evidence="2" type="ORF">NW762_010752</name>
</gene>
<dbReference type="Pfam" id="PF12340">
    <property type="entry name" value="DUF3638"/>
    <property type="match status" value="1"/>
</dbReference>